<dbReference type="NCBIfam" id="TIGR00042">
    <property type="entry name" value="RdgB/HAM1 family non-canonical purine NTP pyrophosphatase"/>
    <property type="match status" value="1"/>
</dbReference>
<feature type="region of interest" description="Disordered" evidence="12">
    <location>
        <begin position="174"/>
        <end position="193"/>
    </location>
</feature>
<dbReference type="Pfam" id="PF01725">
    <property type="entry name" value="Ham1p_like"/>
    <property type="match status" value="1"/>
</dbReference>
<dbReference type="GO" id="GO:0009117">
    <property type="term" value="P:nucleotide metabolic process"/>
    <property type="evidence" value="ECO:0007669"/>
    <property type="project" value="UniProtKB-KW"/>
</dbReference>
<dbReference type="PANTHER" id="PTHR11067:SF9">
    <property type="entry name" value="INOSINE TRIPHOSPHATE PYROPHOSPHATASE"/>
    <property type="match status" value="1"/>
</dbReference>
<comment type="cofactor">
    <cofactor evidence="10">
        <name>Mg(2+)</name>
        <dbReference type="ChEBI" id="CHEBI:18420"/>
    </cofactor>
    <text evidence="10">Binds 1 Mg(2+) ion per subunit.</text>
</comment>
<evidence type="ECO:0000256" key="10">
    <source>
        <dbReference type="HAMAP-Rule" id="MF_01405"/>
    </source>
</evidence>
<evidence type="ECO:0000256" key="1">
    <source>
        <dbReference type="ARBA" id="ARBA00008023"/>
    </source>
</evidence>
<protein>
    <recommendedName>
        <fullName evidence="10">dITP/XTP pyrophosphatase</fullName>
        <ecNumber evidence="10">3.6.1.66</ecNumber>
    </recommendedName>
    <alternativeName>
        <fullName evidence="10">Non-canonical purine NTP pyrophosphatase</fullName>
    </alternativeName>
    <alternativeName>
        <fullName evidence="10">Non-standard purine NTP pyrophosphatase</fullName>
    </alternativeName>
    <alternativeName>
        <fullName evidence="10">Nucleoside-triphosphate diphosphatase</fullName>
    </alternativeName>
    <alternativeName>
        <fullName evidence="10">Nucleoside-triphosphate pyrophosphatase</fullName>
        <shortName evidence="10">NTPase</shortName>
    </alternativeName>
</protein>
<feature type="binding site" evidence="10">
    <location>
        <begin position="153"/>
        <end position="156"/>
    </location>
    <ligand>
        <name>substrate</name>
    </ligand>
</feature>
<evidence type="ECO:0000256" key="6">
    <source>
        <dbReference type="ARBA" id="ARBA00022842"/>
    </source>
</evidence>
<dbReference type="PANTHER" id="PTHR11067">
    <property type="entry name" value="INOSINE TRIPHOSPHATE PYROPHOSPHATASE/HAM1 PROTEIN"/>
    <property type="match status" value="1"/>
</dbReference>
<comment type="catalytic activity">
    <reaction evidence="9 10">
        <text>XTP + H2O = XMP + diphosphate + H(+)</text>
        <dbReference type="Rhea" id="RHEA:28610"/>
        <dbReference type="ChEBI" id="CHEBI:15377"/>
        <dbReference type="ChEBI" id="CHEBI:15378"/>
        <dbReference type="ChEBI" id="CHEBI:33019"/>
        <dbReference type="ChEBI" id="CHEBI:57464"/>
        <dbReference type="ChEBI" id="CHEBI:61314"/>
        <dbReference type="EC" id="3.6.1.66"/>
    </reaction>
</comment>
<evidence type="ECO:0000256" key="4">
    <source>
        <dbReference type="ARBA" id="ARBA00022741"/>
    </source>
</evidence>
<dbReference type="EC" id="3.6.1.66" evidence="10"/>
<dbReference type="InterPro" id="IPR020922">
    <property type="entry name" value="dITP/XTP_pyrophosphatase"/>
</dbReference>
<keyword evidence="3 10" id="KW-0479">Metal-binding</keyword>
<dbReference type="GO" id="GO:0035870">
    <property type="term" value="F:dITP diphosphatase activity"/>
    <property type="evidence" value="ECO:0007669"/>
    <property type="project" value="UniProtKB-UniRule"/>
</dbReference>
<name>A0A9D1MMC3_9FIRM</name>
<dbReference type="SUPFAM" id="SSF52972">
    <property type="entry name" value="ITPase-like"/>
    <property type="match status" value="1"/>
</dbReference>
<dbReference type="GO" id="GO:0036220">
    <property type="term" value="F:ITP diphosphatase activity"/>
    <property type="evidence" value="ECO:0007669"/>
    <property type="project" value="UniProtKB-UniRule"/>
</dbReference>
<comment type="subunit">
    <text evidence="2 10">Homodimer.</text>
</comment>
<dbReference type="Gene3D" id="3.90.950.10">
    <property type="match status" value="1"/>
</dbReference>
<keyword evidence="6 10" id="KW-0460">Magnesium</keyword>
<feature type="binding site" evidence="10">
    <location>
        <position position="40"/>
    </location>
    <ligand>
        <name>Mg(2+)</name>
        <dbReference type="ChEBI" id="CHEBI:18420"/>
    </ligand>
</feature>
<dbReference type="GO" id="GO:0005829">
    <property type="term" value="C:cytosol"/>
    <property type="evidence" value="ECO:0007669"/>
    <property type="project" value="TreeGrafter"/>
</dbReference>
<evidence type="ECO:0000256" key="3">
    <source>
        <dbReference type="ARBA" id="ARBA00022723"/>
    </source>
</evidence>
<comment type="caution">
    <text evidence="13">The sequence shown here is derived from an EMBL/GenBank/DDBJ whole genome shotgun (WGS) entry which is preliminary data.</text>
</comment>
<gene>
    <name evidence="13" type="primary">rdgB</name>
    <name evidence="13" type="ORF">IAB07_04060</name>
</gene>
<dbReference type="GO" id="GO:0000166">
    <property type="term" value="F:nucleotide binding"/>
    <property type="evidence" value="ECO:0007669"/>
    <property type="project" value="UniProtKB-KW"/>
</dbReference>
<dbReference type="GO" id="GO:0036222">
    <property type="term" value="F:XTP diphosphatase activity"/>
    <property type="evidence" value="ECO:0007669"/>
    <property type="project" value="UniProtKB-UniRule"/>
</dbReference>
<keyword evidence="5 10" id="KW-0378">Hydrolase</keyword>
<keyword evidence="4 10" id="KW-0547">Nucleotide-binding</keyword>
<dbReference type="CDD" id="cd00515">
    <property type="entry name" value="HAM1"/>
    <property type="match status" value="1"/>
</dbReference>
<dbReference type="InterPro" id="IPR029001">
    <property type="entry name" value="ITPase-like_fam"/>
</dbReference>
<dbReference type="InterPro" id="IPR002637">
    <property type="entry name" value="RdgB/HAM1"/>
</dbReference>
<reference evidence="13" key="1">
    <citation type="submission" date="2020-10" db="EMBL/GenBank/DDBJ databases">
        <authorList>
            <person name="Gilroy R."/>
        </authorList>
    </citation>
    <scope>NUCLEOTIDE SEQUENCE</scope>
    <source>
        <strain evidence="13">9366</strain>
    </source>
</reference>
<feature type="binding site" evidence="10">
    <location>
        <begin position="7"/>
        <end position="12"/>
    </location>
    <ligand>
        <name>substrate</name>
    </ligand>
</feature>
<feature type="active site" description="Proton acceptor" evidence="10">
    <location>
        <position position="69"/>
    </location>
</feature>
<comment type="function">
    <text evidence="10">Pyrophosphatase that catalyzes the hydrolysis of nucleoside triphosphates to their monophosphate derivatives, with a high preference for the non-canonical purine nucleotides XTP (xanthosine triphosphate), dITP (deoxyinosine triphosphate) and ITP. Seems to function as a house-cleaning enzyme that removes non-canonical purine nucleotides from the nucleotide pool, thus preventing their incorporation into DNA/RNA and avoiding chromosomal lesions.</text>
</comment>
<evidence type="ECO:0000256" key="5">
    <source>
        <dbReference type="ARBA" id="ARBA00022801"/>
    </source>
</evidence>
<keyword evidence="7 10" id="KW-0546">Nucleotide metabolism</keyword>
<dbReference type="FunFam" id="3.90.950.10:FF:000001">
    <property type="entry name" value="dITP/XTP pyrophosphatase"/>
    <property type="match status" value="1"/>
</dbReference>
<dbReference type="EMBL" id="DVNJ01000020">
    <property type="protein sequence ID" value="HIU62927.1"/>
    <property type="molecule type" value="Genomic_DNA"/>
</dbReference>
<evidence type="ECO:0000256" key="9">
    <source>
        <dbReference type="ARBA" id="ARBA00052017"/>
    </source>
</evidence>
<dbReference type="HAMAP" id="MF_01405">
    <property type="entry name" value="Non_canon_purine_NTPase"/>
    <property type="match status" value="1"/>
</dbReference>
<comment type="similarity">
    <text evidence="1 10 11">Belongs to the HAM1 NTPase family.</text>
</comment>
<accession>A0A9D1MMC3</accession>
<feature type="binding site" evidence="10">
    <location>
        <position position="176"/>
    </location>
    <ligand>
        <name>substrate</name>
    </ligand>
</feature>
<comment type="catalytic activity">
    <reaction evidence="10">
        <text>ITP + H2O = IMP + diphosphate + H(+)</text>
        <dbReference type="Rhea" id="RHEA:29399"/>
        <dbReference type="ChEBI" id="CHEBI:15377"/>
        <dbReference type="ChEBI" id="CHEBI:15378"/>
        <dbReference type="ChEBI" id="CHEBI:33019"/>
        <dbReference type="ChEBI" id="CHEBI:58053"/>
        <dbReference type="ChEBI" id="CHEBI:61402"/>
        <dbReference type="EC" id="3.6.1.66"/>
    </reaction>
</comment>
<evidence type="ECO:0000256" key="11">
    <source>
        <dbReference type="RuleBase" id="RU003781"/>
    </source>
</evidence>
<feature type="binding site" evidence="10">
    <location>
        <begin position="181"/>
        <end position="182"/>
    </location>
    <ligand>
        <name>substrate</name>
    </ligand>
</feature>
<feature type="binding site" evidence="10">
    <location>
        <position position="70"/>
    </location>
    <ligand>
        <name>substrate</name>
    </ligand>
</feature>
<evidence type="ECO:0000313" key="14">
    <source>
        <dbReference type="Proteomes" id="UP000824145"/>
    </source>
</evidence>
<dbReference type="AlphaFoldDB" id="A0A9D1MMC3"/>
<reference evidence="13" key="2">
    <citation type="journal article" date="2021" name="PeerJ">
        <title>Extensive microbial diversity within the chicken gut microbiome revealed by metagenomics and culture.</title>
        <authorList>
            <person name="Gilroy R."/>
            <person name="Ravi A."/>
            <person name="Getino M."/>
            <person name="Pursley I."/>
            <person name="Horton D.L."/>
            <person name="Alikhan N.F."/>
            <person name="Baker D."/>
            <person name="Gharbi K."/>
            <person name="Hall N."/>
            <person name="Watson M."/>
            <person name="Adriaenssens E.M."/>
            <person name="Foster-Nyarko E."/>
            <person name="Jarju S."/>
            <person name="Secka A."/>
            <person name="Antonio M."/>
            <person name="Oren A."/>
            <person name="Chaudhuri R.R."/>
            <person name="La Ragione R."/>
            <person name="Hildebrand F."/>
            <person name="Pallen M.J."/>
        </authorList>
    </citation>
    <scope>NUCLEOTIDE SEQUENCE</scope>
    <source>
        <strain evidence="13">9366</strain>
    </source>
</reference>
<evidence type="ECO:0000256" key="2">
    <source>
        <dbReference type="ARBA" id="ARBA00011738"/>
    </source>
</evidence>
<proteinExistence type="inferred from homology"/>
<dbReference type="GO" id="GO:0046872">
    <property type="term" value="F:metal ion binding"/>
    <property type="evidence" value="ECO:0007669"/>
    <property type="project" value="UniProtKB-KW"/>
</dbReference>
<dbReference type="Proteomes" id="UP000824145">
    <property type="component" value="Unassembled WGS sequence"/>
</dbReference>
<organism evidence="13 14">
    <name type="scientific">Candidatus Caccalectryoclostridium excrementigallinarum</name>
    <dbReference type="NCBI Taxonomy" id="2840710"/>
    <lineage>
        <taxon>Bacteria</taxon>
        <taxon>Bacillati</taxon>
        <taxon>Bacillota</taxon>
        <taxon>Clostridia</taxon>
        <taxon>Christensenellales</taxon>
        <taxon>Christensenellaceae</taxon>
        <taxon>Christensenellaceae incertae sedis</taxon>
        <taxon>Candidatus Caccalectryoclostridium</taxon>
    </lineage>
</organism>
<evidence type="ECO:0000256" key="7">
    <source>
        <dbReference type="ARBA" id="ARBA00023080"/>
    </source>
</evidence>
<dbReference type="GO" id="GO:0009146">
    <property type="term" value="P:purine nucleoside triphosphate catabolic process"/>
    <property type="evidence" value="ECO:0007669"/>
    <property type="project" value="UniProtKB-UniRule"/>
</dbReference>
<evidence type="ECO:0000313" key="13">
    <source>
        <dbReference type="EMBL" id="HIU62927.1"/>
    </source>
</evidence>
<dbReference type="GO" id="GO:0017111">
    <property type="term" value="F:ribonucleoside triphosphate phosphatase activity"/>
    <property type="evidence" value="ECO:0007669"/>
    <property type="project" value="InterPro"/>
</dbReference>
<feature type="binding site" evidence="10">
    <location>
        <position position="69"/>
    </location>
    <ligand>
        <name>Mg(2+)</name>
        <dbReference type="ChEBI" id="CHEBI:18420"/>
    </ligand>
</feature>
<evidence type="ECO:0000256" key="8">
    <source>
        <dbReference type="ARBA" id="ARBA00051875"/>
    </source>
</evidence>
<comment type="catalytic activity">
    <reaction evidence="8 10">
        <text>dITP + H2O = dIMP + diphosphate + H(+)</text>
        <dbReference type="Rhea" id="RHEA:28342"/>
        <dbReference type="ChEBI" id="CHEBI:15377"/>
        <dbReference type="ChEBI" id="CHEBI:15378"/>
        <dbReference type="ChEBI" id="CHEBI:33019"/>
        <dbReference type="ChEBI" id="CHEBI:61194"/>
        <dbReference type="ChEBI" id="CHEBI:61382"/>
        <dbReference type="EC" id="3.6.1.66"/>
    </reaction>
</comment>
<sequence length="193" mass="20476">MTVILATNNEHKVREIREILGDKLGKTLTLKEAGVSADPEENGATFKENALIKAREICRLTSLPALSDDSGLCVNALGGAPGVYSARYSGKDSADNTALLLKNLKKAAEAGNSDRSAHFSCCVALVFPDGRELTAEGRTFGSITLSPEGEGGFGYDPVFFSPELGKTFAQASEEEKNSVSHRGRALAALKEQL</sequence>
<evidence type="ECO:0000256" key="12">
    <source>
        <dbReference type="SAM" id="MobiDB-lite"/>
    </source>
</evidence>